<organism evidence="2 3">
    <name type="scientific">Ktedonobacter racemifer DSM 44963</name>
    <dbReference type="NCBI Taxonomy" id="485913"/>
    <lineage>
        <taxon>Bacteria</taxon>
        <taxon>Bacillati</taxon>
        <taxon>Chloroflexota</taxon>
        <taxon>Ktedonobacteria</taxon>
        <taxon>Ktedonobacterales</taxon>
        <taxon>Ktedonobacteraceae</taxon>
        <taxon>Ktedonobacter</taxon>
    </lineage>
</organism>
<dbReference type="Proteomes" id="UP000004508">
    <property type="component" value="Unassembled WGS sequence"/>
</dbReference>
<proteinExistence type="predicted"/>
<dbReference type="STRING" id="485913.Krac_7327"/>
<dbReference type="RefSeq" id="WP_007910043.1">
    <property type="nucleotide sequence ID" value="NZ_ADVG01000002.1"/>
</dbReference>
<keyword evidence="1" id="KW-0472">Membrane</keyword>
<evidence type="ECO:0000313" key="3">
    <source>
        <dbReference type="Proteomes" id="UP000004508"/>
    </source>
</evidence>
<gene>
    <name evidence="2" type="ORF">Krac_7327</name>
</gene>
<evidence type="ECO:0000313" key="2">
    <source>
        <dbReference type="EMBL" id="EFH86060.1"/>
    </source>
</evidence>
<comment type="caution">
    <text evidence="2">The sequence shown here is derived from an EMBL/GenBank/DDBJ whole genome shotgun (WGS) entry which is preliminary data.</text>
</comment>
<sequence length="64" mass="7117">MRRFFAPSLSLLFGLYCIGWSIVASSSPTSMRVGGAFFGVLLLALAFVYLRIILPQEQRENHAP</sequence>
<keyword evidence="1" id="KW-1133">Transmembrane helix</keyword>
<protein>
    <submittedName>
        <fullName evidence="2">Uncharacterized protein</fullName>
    </submittedName>
</protein>
<dbReference type="AlphaFoldDB" id="D6TRY7"/>
<keyword evidence="3" id="KW-1185">Reference proteome</keyword>
<reference evidence="2 3" key="1">
    <citation type="journal article" date="2011" name="Stand. Genomic Sci.">
        <title>Non-contiguous finished genome sequence and contextual data of the filamentous soil bacterium Ktedonobacter racemifer type strain (SOSP1-21).</title>
        <authorList>
            <person name="Chang Y.J."/>
            <person name="Land M."/>
            <person name="Hauser L."/>
            <person name="Chertkov O."/>
            <person name="Del Rio T.G."/>
            <person name="Nolan M."/>
            <person name="Copeland A."/>
            <person name="Tice H."/>
            <person name="Cheng J.F."/>
            <person name="Lucas S."/>
            <person name="Han C."/>
            <person name="Goodwin L."/>
            <person name="Pitluck S."/>
            <person name="Ivanova N."/>
            <person name="Ovchinikova G."/>
            <person name="Pati A."/>
            <person name="Chen A."/>
            <person name="Palaniappan K."/>
            <person name="Mavromatis K."/>
            <person name="Liolios K."/>
            <person name="Brettin T."/>
            <person name="Fiebig A."/>
            <person name="Rohde M."/>
            <person name="Abt B."/>
            <person name="Goker M."/>
            <person name="Detter J.C."/>
            <person name="Woyke T."/>
            <person name="Bristow J."/>
            <person name="Eisen J.A."/>
            <person name="Markowitz V."/>
            <person name="Hugenholtz P."/>
            <person name="Kyrpides N.C."/>
            <person name="Klenk H.P."/>
            <person name="Lapidus A."/>
        </authorList>
    </citation>
    <scope>NUCLEOTIDE SEQUENCE [LARGE SCALE GENOMIC DNA]</scope>
    <source>
        <strain evidence="3">DSM 44963</strain>
    </source>
</reference>
<evidence type="ECO:0000256" key="1">
    <source>
        <dbReference type="SAM" id="Phobius"/>
    </source>
</evidence>
<accession>D6TRY7</accession>
<feature type="transmembrane region" description="Helical" evidence="1">
    <location>
        <begin position="35"/>
        <end position="54"/>
    </location>
</feature>
<dbReference type="EMBL" id="ADVG01000002">
    <property type="protein sequence ID" value="EFH86060.1"/>
    <property type="molecule type" value="Genomic_DNA"/>
</dbReference>
<dbReference type="InParanoid" id="D6TRY7"/>
<name>D6TRY7_KTERA</name>
<keyword evidence="1" id="KW-0812">Transmembrane</keyword>